<dbReference type="Gene3D" id="1.20.120.710">
    <property type="entry name" value="Haloacid dehalogenase hydrolase-like domain"/>
    <property type="match status" value="1"/>
</dbReference>
<dbReference type="GO" id="GO:0044281">
    <property type="term" value="P:small molecule metabolic process"/>
    <property type="evidence" value="ECO:0007669"/>
    <property type="project" value="UniProtKB-ARBA"/>
</dbReference>
<dbReference type="SUPFAM" id="SSF56784">
    <property type="entry name" value="HAD-like"/>
    <property type="match status" value="1"/>
</dbReference>
<dbReference type="SFLD" id="SFLDS00003">
    <property type="entry name" value="Haloacid_Dehalogenase"/>
    <property type="match status" value="1"/>
</dbReference>
<evidence type="ECO:0000256" key="2">
    <source>
        <dbReference type="ARBA" id="ARBA00022801"/>
    </source>
</evidence>
<evidence type="ECO:0000256" key="1">
    <source>
        <dbReference type="ARBA" id="ARBA00001946"/>
    </source>
</evidence>
<accession>R2SQP4</accession>
<organism evidence="4 5">
    <name type="scientific">Enterococcus pallens ATCC BAA-351</name>
    <dbReference type="NCBI Taxonomy" id="1158607"/>
    <lineage>
        <taxon>Bacteria</taxon>
        <taxon>Bacillati</taxon>
        <taxon>Bacillota</taxon>
        <taxon>Bacilli</taxon>
        <taxon>Lactobacillales</taxon>
        <taxon>Enterococcaceae</taxon>
        <taxon>Enterococcus</taxon>
    </lineage>
</organism>
<dbReference type="PANTHER" id="PTHR46470">
    <property type="entry name" value="N-ACYLNEURAMINATE-9-PHOSPHATASE"/>
    <property type="match status" value="1"/>
</dbReference>
<reference evidence="4 5" key="1">
    <citation type="submission" date="2013-02" db="EMBL/GenBank/DDBJ databases">
        <title>The Genome Sequence of Enterococcus pallens BAA-351.</title>
        <authorList>
            <consortium name="The Broad Institute Genome Sequencing Platform"/>
            <consortium name="The Broad Institute Genome Sequencing Center for Infectious Disease"/>
            <person name="Earl A.M."/>
            <person name="Gilmore M.S."/>
            <person name="Lebreton F."/>
            <person name="Walker B."/>
            <person name="Young S.K."/>
            <person name="Zeng Q."/>
            <person name="Gargeya S."/>
            <person name="Fitzgerald M."/>
            <person name="Haas B."/>
            <person name="Abouelleil A."/>
            <person name="Alvarado L."/>
            <person name="Arachchi H.M."/>
            <person name="Berlin A.M."/>
            <person name="Chapman S.B."/>
            <person name="Dewar J."/>
            <person name="Goldberg J."/>
            <person name="Griggs A."/>
            <person name="Gujja S."/>
            <person name="Hansen M."/>
            <person name="Howarth C."/>
            <person name="Imamovic A."/>
            <person name="Larimer J."/>
            <person name="McCowan C."/>
            <person name="Murphy C."/>
            <person name="Neiman D."/>
            <person name="Pearson M."/>
            <person name="Priest M."/>
            <person name="Roberts A."/>
            <person name="Saif S."/>
            <person name="Shea T."/>
            <person name="Sisk P."/>
            <person name="Sykes S."/>
            <person name="Wortman J."/>
            <person name="Nusbaum C."/>
            <person name="Birren B."/>
        </authorList>
    </citation>
    <scope>NUCLEOTIDE SEQUENCE [LARGE SCALE GENOMIC DNA]</scope>
    <source>
        <strain evidence="4 5">ATCC BAA-351</strain>
    </source>
</reference>
<dbReference type="SFLD" id="SFLDG01129">
    <property type="entry name" value="C1.5:_HAD__Beta-PGM__Phosphata"/>
    <property type="match status" value="1"/>
</dbReference>
<dbReference type="OrthoDB" id="25198at2"/>
<dbReference type="InterPro" id="IPR023214">
    <property type="entry name" value="HAD_sf"/>
</dbReference>
<dbReference type="eggNOG" id="COG1011">
    <property type="taxonomic scope" value="Bacteria"/>
</dbReference>
<evidence type="ECO:0000313" key="4">
    <source>
        <dbReference type="EMBL" id="EOH97580.1"/>
    </source>
</evidence>
<proteinExistence type="predicted"/>
<keyword evidence="5" id="KW-1185">Reference proteome</keyword>
<dbReference type="RefSeq" id="WP_010755313.1">
    <property type="nucleotide sequence ID" value="NZ_ASWD01000002.1"/>
</dbReference>
<evidence type="ECO:0000313" key="5">
    <source>
        <dbReference type="Proteomes" id="UP000013782"/>
    </source>
</evidence>
<dbReference type="AlphaFoldDB" id="R2SQP4"/>
<dbReference type="STRING" id="160454.RV10_GL004770"/>
<dbReference type="Gene3D" id="3.40.50.1000">
    <property type="entry name" value="HAD superfamily/HAD-like"/>
    <property type="match status" value="1"/>
</dbReference>
<dbReference type="Pfam" id="PF00702">
    <property type="entry name" value="Hydrolase"/>
    <property type="match status" value="1"/>
</dbReference>
<sequence>MKKTAIFFDVDDTLLDNHNAFRQTLCQLWPNWQVSQGELMRLYQKFRADSETIYAQAQTEKAHVFLSSHERWAHLIKEIGASGEQSPQQADQLYHKYQQQENLSPEWVQLFKQLQNQTSVQVGVFTNGFKKVQQKKIAQLKLANYLVPEWLLISEAFGDAKPNVSCFEKLKICLPSTIEQFIYLGDSYRNDIVPSLAAGWQPIWINRFEETRTQKGVIEATSIPEAVRQLQQLL</sequence>
<name>R2SQP4_9ENTE</name>
<keyword evidence="3" id="KW-0460">Magnesium</keyword>
<comment type="cofactor">
    <cofactor evidence="1">
        <name>Mg(2+)</name>
        <dbReference type="ChEBI" id="CHEBI:18420"/>
    </cofactor>
</comment>
<evidence type="ECO:0000256" key="3">
    <source>
        <dbReference type="ARBA" id="ARBA00022842"/>
    </source>
</evidence>
<dbReference type="Proteomes" id="UP000013782">
    <property type="component" value="Unassembled WGS sequence"/>
</dbReference>
<dbReference type="EMBL" id="AJAQ01000001">
    <property type="protein sequence ID" value="EOH97580.1"/>
    <property type="molecule type" value="Genomic_DNA"/>
</dbReference>
<dbReference type="InterPro" id="IPR006439">
    <property type="entry name" value="HAD-SF_hydro_IA"/>
</dbReference>
<dbReference type="NCBIfam" id="TIGR01549">
    <property type="entry name" value="HAD-SF-IA-v1"/>
    <property type="match status" value="1"/>
</dbReference>
<dbReference type="HOGENOM" id="CLU_045011_8_1_9"/>
<dbReference type="InterPro" id="IPR036412">
    <property type="entry name" value="HAD-like_sf"/>
</dbReference>
<dbReference type="InterPro" id="IPR051400">
    <property type="entry name" value="HAD-like_hydrolase"/>
</dbReference>
<gene>
    <name evidence="4" type="ORF">UAU_00248</name>
</gene>
<dbReference type="PATRIC" id="fig|1158607.3.peg.249"/>
<comment type="caution">
    <text evidence="4">The sequence shown here is derived from an EMBL/GenBank/DDBJ whole genome shotgun (WGS) entry which is preliminary data.</text>
</comment>
<dbReference type="GO" id="GO:0016787">
    <property type="term" value="F:hydrolase activity"/>
    <property type="evidence" value="ECO:0007669"/>
    <property type="project" value="UniProtKB-KW"/>
</dbReference>
<protein>
    <submittedName>
        <fullName evidence="4">HAD hydrolase, family IA</fullName>
    </submittedName>
</protein>
<keyword evidence="2 4" id="KW-0378">Hydrolase</keyword>